<dbReference type="Pfam" id="PF02535">
    <property type="entry name" value="Zip"/>
    <property type="match status" value="1"/>
</dbReference>
<name>A0A915JDU5_ROMCU</name>
<keyword evidence="7" id="KW-1185">Reference proteome</keyword>
<reference evidence="8" key="1">
    <citation type="submission" date="2022-11" db="UniProtKB">
        <authorList>
            <consortium name="WormBaseParasite"/>
        </authorList>
    </citation>
    <scope>IDENTIFICATION</scope>
</reference>
<dbReference type="GO" id="GO:0016020">
    <property type="term" value="C:membrane"/>
    <property type="evidence" value="ECO:0007669"/>
    <property type="project" value="UniProtKB-SubCell"/>
</dbReference>
<organism evidence="7 8">
    <name type="scientific">Romanomermis culicivorax</name>
    <name type="common">Nematode worm</name>
    <dbReference type="NCBI Taxonomy" id="13658"/>
    <lineage>
        <taxon>Eukaryota</taxon>
        <taxon>Metazoa</taxon>
        <taxon>Ecdysozoa</taxon>
        <taxon>Nematoda</taxon>
        <taxon>Enoplea</taxon>
        <taxon>Dorylaimia</taxon>
        <taxon>Mermithida</taxon>
        <taxon>Mermithoidea</taxon>
        <taxon>Mermithidae</taxon>
        <taxon>Romanomermis</taxon>
    </lineage>
</organism>
<accession>A0A915JDU5</accession>
<comment type="subcellular location">
    <subcellularLocation>
        <location evidence="1">Membrane</location>
        <topology evidence="1">Multi-pass membrane protein</topology>
    </subcellularLocation>
</comment>
<evidence type="ECO:0000256" key="5">
    <source>
        <dbReference type="ARBA" id="ARBA00038485"/>
    </source>
</evidence>
<evidence type="ECO:0000256" key="6">
    <source>
        <dbReference type="SAM" id="Phobius"/>
    </source>
</evidence>
<keyword evidence="3 6" id="KW-1133">Transmembrane helix</keyword>
<feature type="transmembrane region" description="Helical" evidence="6">
    <location>
        <begin position="134"/>
        <end position="153"/>
    </location>
</feature>
<keyword evidence="2 6" id="KW-0812">Transmembrane</keyword>
<feature type="transmembrane region" description="Helical" evidence="6">
    <location>
        <begin position="165"/>
        <end position="185"/>
    </location>
</feature>
<dbReference type="PANTHER" id="PTHR16950">
    <property type="entry name" value="ZINC TRANSPORTER SLC39A7 HISTIDINE-RICH MEMBRANE PROTEIN KE4"/>
    <property type="match status" value="1"/>
</dbReference>
<evidence type="ECO:0000313" key="7">
    <source>
        <dbReference type="Proteomes" id="UP000887565"/>
    </source>
</evidence>
<evidence type="ECO:0000256" key="1">
    <source>
        <dbReference type="ARBA" id="ARBA00004141"/>
    </source>
</evidence>
<sequence>MSSSEKCRSKYSISGAKKAALFLTAAAAVSSVVFYGTSFDGKTTSEILENLGSSRNVPGVFLGPPKFEKGCSPPSSAPPASGLNDIQLETYSKDGHSARKYEEFVTATGGVLGALVALMSSTNDESAGSGTSSWILPFTAGGFLNIALVQILPDLMKERQFKENVYQVSLIVLGIAVMAMLNSSVVNM</sequence>
<dbReference type="WBParaSite" id="nRc.2.0.1.t23776-RA">
    <property type="protein sequence ID" value="nRc.2.0.1.t23776-RA"/>
    <property type="gene ID" value="nRc.2.0.1.g23776"/>
</dbReference>
<evidence type="ECO:0000313" key="8">
    <source>
        <dbReference type="WBParaSite" id="nRc.2.0.1.t23776-RA"/>
    </source>
</evidence>
<evidence type="ECO:0000256" key="2">
    <source>
        <dbReference type="ARBA" id="ARBA00022692"/>
    </source>
</evidence>
<protein>
    <submittedName>
        <fullName evidence="8">Uncharacterized protein</fullName>
    </submittedName>
</protein>
<dbReference type="GO" id="GO:0005385">
    <property type="term" value="F:zinc ion transmembrane transporter activity"/>
    <property type="evidence" value="ECO:0007669"/>
    <property type="project" value="TreeGrafter"/>
</dbReference>
<comment type="similarity">
    <text evidence="5">Belongs to the ZIP transporter (TC 2.A.5) family. KE4/Catsup subfamily.</text>
</comment>
<feature type="transmembrane region" description="Helical" evidence="6">
    <location>
        <begin position="20"/>
        <end position="38"/>
    </location>
</feature>
<dbReference type="InterPro" id="IPR003689">
    <property type="entry name" value="ZIP"/>
</dbReference>
<dbReference type="Proteomes" id="UP000887565">
    <property type="component" value="Unplaced"/>
</dbReference>
<proteinExistence type="inferred from homology"/>
<dbReference type="PANTHER" id="PTHR16950:SF16">
    <property type="entry name" value="ZINC TRANSPORTER ZIP13"/>
    <property type="match status" value="1"/>
</dbReference>
<dbReference type="GO" id="GO:0006882">
    <property type="term" value="P:intracellular zinc ion homeostasis"/>
    <property type="evidence" value="ECO:0007669"/>
    <property type="project" value="TreeGrafter"/>
</dbReference>
<keyword evidence="4 6" id="KW-0472">Membrane</keyword>
<dbReference type="AlphaFoldDB" id="A0A915JDU5"/>
<evidence type="ECO:0000256" key="4">
    <source>
        <dbReference type="ARBA" id="ARBA00023136"/>
    </source>
</evidence>
<evidence type="ECO:0000256" key="3">
    <source>
        <dbReference type="ARBA" id="ARBA00022989"/>
    </source>
</evidence>